<reference evidence="3" key="1">
    <citation type="submission" date="2024-02" db="UniProtKB">
        <authorList>
            <consortium name="WormBaseParasite"/>
        </authorList>
    </citation>
    <scope>IDENTIFICATION</scope>
</reference>
<keyword evidence="2" id="KW-1185">Reference proteome</keyword>
<organism evidence="2 3">
    <name type="scientific">Mesorhabditis belari</name>
    <dbReference type="NCBI Taxonomy" id="2138241"/>
    <lineage>
        <taxon>Eukaryota</taxon>
        <taxon>Metazoa</taxon>
        <taxon>Ecdysozoa</taxon>
        <taxon>Nematoda</taxon>
        <taxon>Chromadorea</taxon>
        <taxon>Rhabditida</taxon>
        <taxon>Rhabditina</taxon>
        <taxon>Rhabditomorpha</taxon>
        <taxon>Rhabditoidea</taxon>
        <taxon>Rhabditidae</taxon>
        <taxon>Mesorhabditinae</taxon>
        <taxon>Mesorhabditis</taxon>
    </lineage>
</organism>
<dbReference type="Proteomes" id="UP000887575">
    <property type="component" value="Unassembled WGS sequence"/>
</dbReference>
<evidence type="ECO:0000313" key="2">
    <source>
        <dbReference type="Proteomes" id="UP000887575"/>
    </source>
</evidence>
<evidence type="ECO:0000256" key="1">
    <source>
        <dbReference type="SAM" id="SignalP"/>
    </source>
</evidence>
<proteinExistence type="predicted"/>
<feature type="signal peptide" evidence="1">
    <location>
        <begin position="1"/>
        <end position="19"/>
    </location>
</feature>
<dbReference type="WBParaSite" id="MBELARI_LOCUS193">
    <property type="protein sequence ID" value="MBELARI_LOCUS193"/>
    <property type="gene ID" value="MBELARI_LOCUS193"/>
</dbReference>
<keyword evidence="1" id="KW-0732">Signal</keyword>
<evidence type="ECO:0000313" key="3">
    <source>
        <dbReference type="WBParaSite" id="MBELARI_LOCUS193"/>
    </source>
</evidence>
<dbReference type="AlphaFoldDB" id="A0AAF3F053"/>
<accession>A0AAF3F053</accession>
<sequence>MQFFGLALFLLTFFPQTHAWCDIGQVDTIVLCYDAYMQAFGLPSLLNAAFFPPYLFVDQARREYLTKGGPDYLAKVCSANTDLYNCMIGVVQKDCMEMSVIDGAEYWMDMYASYYQCTKGYAIWEKDFACINDARDKNLNDLRV</sequence>
<protein>
    <submittedName>
        <fullName evidence="3">Uncharacterized protein</fullName>
    </submittedName>
</protein>
<name>A0AAF3F053_9BILA</name>
<feature type="chain" id="PRO_5042035595" evidence="1">
    <location>
        <begin position="20"/>
        <end position="144"/>
    </location>
</feature>